<evidence type="ECO:0000313" key="5">
    <source>
        <dbReference type="Proteomes" id="UP001623330"/>
    </source>
</evidence>
<evidence type="ECO:0008006" key="6">
    <source>
        <dbReference type="Google" id="ProtNLM"/>
    </source>
</evidence>
<dbReference type="Proteomes" id="UP001623330">
    <property type="component" value="Unassembled WGS sequence"/>
</dbReference>
<comment type="caution">
    <text evidence="4">The sequence shown here is derived from an EMBL/GenBank/DDBJ whole genome shotgun (WGS) entry which is preliminary data.</text>
</comment>
<feature type="chain" id="PRO_5047326194" description="Cell wall protein" evidence="3">
    <location>
        <begin position="23"/>
        <end position="242"/>
    </location>
</feature>
<feature type="signal peptide" evidence="3">
    <location>
        <begin position="1"/>
        <end position="22"/>
    </location>
</feature>
<proteinExistence type="predicted"/>
<evidence type="ECO:0000313" key="4">
    <source>
        <dbReference type="EMBL" id="KAL3234512.1"/>
    </source>
</evidence>
<organism evidence="4 5">
    <name type="scientific">Nakaseomyces bracarensis</name>
    <dbReference type="NCBI Taxonomy" id="273131"/>
    <lineage>
        <taxon>Eukaryota</taxon>
        <taxon>Fungi</taxon>
        <taxon>Dikarya</taxon>
        <taxon>Ascomycota</taxon>
        <taxon>Saccharomycotina</taxon>
        <taxon>Saccharomycetes</taxon>
        <taxon>Saccharomycetales</taxon>
        <taxon>Saccharomycetaceae</taxon>
        <taxon>Nakaseomyces</taxon>
    </lineage>
</organism>
<comment type="subcellular location">
    <subcellularLocation>
        <location evidence="1">Cell envelope</location>
    </subcellularLocation>
</comment>
<reference evidence="4 5" key="1">
    <citation type="submission" date="2024-05" db="EMBL/GenBank/DDBJ databases">
        <title>Long read based assembly of the Candida bracarensis genome reveals expanded adhesin content.</title>
        <authorList>
            <person name="Marcet-Houben M."/>
            <person name="Ksiezopolska E."/>
            <person name="Gabaldon T."/>
        </authorList>
    </citation>
    <scope>NUCLEOTIDE SEQUENCE [LARGE SCALE GENOMIC DNA]</scope>
    <source>
        <strain evidence="4 5">CBM6</strain>
    </source>
</reference>
<keyword evidence="2 3" id="KW-0732">Signal</keyword>
<accession>A0ABR4NZG4</accession>
<evidence type="ECO:0000256" key="3">
    <source>
        <dbReference type="SAM" id="SignalP"/>
    </source>
</evidence>
<sequence length="242" mass="24637">MRFSKPILIALIALAKLIVADSQQFGIVSIASGTDLQYASGAVDANNNLVLGHNTSSALTLVVTDNGKLKSADGSEYFTVEGPTGVIKLTSSAEASVGFSIKNGHLMYLNSESFIATPIDGSTTWQLTTNGNGSSVVLRAQSTTGADVVADFIPDSSSPSSTTTVTVSSITDSVSSLSSVTHNTVSPTTIKSTGVPVSQIDDGQIQASASNVPPIQSDNGAQRMLTYGVPAGLAAAAALLLI</sequence>
<dbReference type="InterPro" id="IPR000420">
    <property type="entry name" value="Yeast_PIR_rpt"/>
</dbReference>
<evidence type="ECO:0000256" key="1">
    <source>
        <dbReference type="ARBA" id="ARBA00004196"/>
    </source>
</evidence>
<evidence type="ECO:0000256" key="2">
    <source>
        <dbReference type="ARBA" id="ARBA00022729"/>
    </source>
</evidence>
<name>A0ABR4NZG4_9SACH</name>
<dbReference type="PROSITE" id="PS50256">
    <property type="entry name" value="PIR_REPEAT_2"/>
    <property type="match status" value="1"/>
</dbReference>
<dbReference type="Pfam" id="PF00399">
    <property type="entry name" value="PIR"/>
    <property type="match status" value="1"/>
</dbReference>
<gene>
    <name evidence="4" type="ORF">RNJ44_03274</name>
</gene>
<keyword evidence="5" id="KW-1185">Reference proteome</keyword>
<dbReference type="EMBL" id="JBEVYD010000003">
    <property type="protein sequence ID" value="KAL3234512.1"/>
    <property type="molecule type" value="Genomic_DNA"/>
</dbReference>
<protein>
    <recommendedName>
        <fullName evidence="6">Cell wall protein</fullName>
    </recommendedName>
</protein>